<name>A0ABM1E969_PRICU</name>
<dbReference type="Pfam" id="PF03803">
    <property type="entry name" value="Scramblase"/>
    <property type="match status" value="1"/>
</dbReference>
<dbReference type="RefSeq" id="XP_014668740.1">
    <property type="nucleotide sequence ID" value="XM_014813254.1"/>
</dbReference>
<comment type="cofactor">
    <cofactor evidence="2">
        <name>Ca(2+)</name>
        <dbReference type="ChEBI" id="CHEBI:29108"/>
    </cofactor>
</comment>
<dbReference type="PANTHER" id="PTHR23248">
    <property type="entry name" value="PHOSPHOLIPID SCRAMBLASE-RELATED"/>
    <property type="match status" value="1"/>
</dbReference>
<sequence length="159" mass="17522">MAQPTPWMAMPPMAGQVPNCPPGLEYLTQVDQVSSPPGTIIGYVEQEWSVFVPKFRIKNAAGDTILRISGPFCTFSCCGDVEFNVSSADGNHQVGRISKQWSGMLKETFTDSDNFGIQFPMDLDVNVKATLLGATFLIDFMFFEQQGNKKGGDRPGMWN</sequence>
<dbReference type="GeneID" id="106810000"/>
<evidence type="ECO:0000313" key="3">
    <source>
        <dbReference type="Proteomes" id="UP000695022"/>
    </source>
</evidence>
<comment type="function">
    <text evidence="2">May mediate accelerated ATP-independent bidirectional transbilayer migration of phospholipids upon binding calcium ions that results in a loss of phospholipid asymmetry in the plasma membrane.</text>
</comment>
<evidence type="ECO:0000256" key="2">
    <source>
        <dbReference type="RuleBase" id="RU363116"/>
    </source>
</evidence>
<keyword evidence="3" id="KW-1185">Reference proteome</keyword>
<protein>
    <recommendedName>
        <fullName evidence="2">Phospholipid scramblase</fullName>
    </recommendedName>
</protein>
<proteinExistence type="inferred from homology"/>
<gene>
    <name evidence="4" type="primary">LOC106810000</name>
</gene>
<organism evidence="3 4">
    <name type="scientific">Priapulus caudatus</name>
    <name type="common">Priapulid worm</name>
    <dbReference type="NCBI Taxonomy" id="37621"/>
    <lineage>
        <taxon>Eukaryota</taxon>
        <taxon>Metazoa</taxon>
        <taxon>Ecdysozoa</taxon>
        <taxon>Scalidophora</taxon>
        <taxon>Priapulida</taxon>
        <taxon>Priapulimorpha</taxon>
        <taxon>Priapulimorphida</taxon>
        <taxon>Priapulidae</taxon>
        <taxon>Priapulus</taxon>
    </lineage>
</organism>
<keyword evidence="2" id="KW-0106">Calcium</keyword>
<dbReference type="SUPFAM" id="SSF54518">
    <property type="entry name" value="Tubby C-terminal domain-like"/>
    <property type="match status" value="1"/>
</dbReference>
<keyword evidence="2" id="KW-0449">Lipoprotein</keyword>
<keyword evidence="2" id="KW-0564">Palmitate</keyword>
<dbReference type="Proteomes" id="UP000695022">
    <property type="component" value="Unplaced"/>
</dbReference>
<comment type="similarity">
    <text evidence="1 2">Belongs to the phospholipid scramblase family.</text>
</comment>
<dbReference type="InterPro" id="IPR005552">
    <property type="entry name" value="Scramblase"/>
</dbReference>
<dbReference type="PANTHER" id="PTHR23248:SF9">
    <property type="entry name" value="PHOSPHOLIPID SCRAMBLASE"/>
    <property type="match status" value="1"/>
</dbReference>
<accession>A0ABM1E969</accession>
<evidence type="ECO:0000256" key="1">
    <source>
        <dbReference type="ARBA" id="ARBA00005350"/>
    </source>
</evidence>
<dbReference type="InterPro" id="IPR025659">
    <property type="entry name" value="Tubby-like_C"/>
</dbReference>
<reference evidence="4" key="1">
    <citation type="submission" date="2025-08" db="UniProtKB">
        <authorList>
            <consortium name="RefSeq"/>
        </authorList>
    </citation>
    <scope>IDENTIFICATION</scope>
</reference>
<evidence type="ECO:0000313" key="4">
    <source>
        <dbReference type="RefSeq" id="XP_014668740.1"/>
    </source>
</evidence>